<evidence type="ECO:0000313" key="1">
    <source>
        <dbReference type="EnsemblPlants" id="OMERI02G28500.5"/>
    </source>
</evidence>
<dbReference type="Gramene" id="OMERI02G28500.5">
    <property type="protein sequence ID" value="OMERI02G28500.5"/>
    <property type="gene ID" value="OMERI02G28500"/>
</dbReference>
<reference evidence="1" key="2">
    <citation type="submission" date="2018-05" db="EMBL/GenBank/DDBJ databases">
        <title>OmerRS3 (Oryza meridionalis Reference Sequence Version 3).</title>
        <authorList>
            <person name="Zhang J."/>
            <person name="Kudrna D."/>
            <person name="Lee S."/>
            <person name="Talag J."/>
            <person name="Welchert J."/>
            <person name="Wing R.A."/>
        </authorList>
    </citation>
    <scope>NUCLEOTIDE SEQUENCE [LARGE SCALE GENOMIC DNA]</scope>
    <source>
        <strain evidence="1">cv. OR44</strain>
    </source>
</reference>
<proteinExistence type="predicted"/>
<dbReference type="AlphaFoldDB" id="A0A0E0CQE9"/>
<protein>
    <submittedName>
        <fullName evidence="1">Uncharacterized protein</fullName>
    </submittedName>
</protein>
<evidence type="ECO:0000313" key="2">
    <source>
        <dbReference type="Proteomes" id="UP000008021"/>
    </source>
</evidence>
<reference evidence="1" key="1">
    <citation type="submission" date="2015-04" db="UniProtKB">
        <authorList>
            <consortium name="EnsemblPlants"/>
        </authorList>
    </citation>
    <scope>IDENTIFICATION</scope>
</reference>
<dbReference type="HOGENOM" id="CLU_2137476_0_0_1"/>
<accession>A0A0E0CQE9</accession>
<sequence>MNVPPLICPCLTTFAGFPWGELDLEAVVNVVDHGAGARHRLHHRNWSSAEAALFLESRRPQSRPTTQAATARKVITASTVNTGPNEPLDVVAGCACMMVLEIVGATRNERQGH</sequence>
<organism evidence="1">
    <name type="scientific">Oryza meridionalis</name>
    <dbReference type="NCBI Taxonomy" id="40149"/>
    <lineage>
        <taxon>Eukaryota</taxon>
        <taxon>Viridiplantae</taxon>
        <taxon>Streptophyta</taxon>
        <taxon>Embryophyta</taxon>
        <taxon>Tracheophyta</taxon>
        <taxon>Spermatophyta</taxon>
        <taxon>Magnoliopsida</taxon>
        <taxon>Liliopsida</taxon>
        <taxon>Poales</taxon>
        <taxon>Poaceae</taxon>
        <taxon>BOP clade</taxon>
        <taxon>Oryzoideae</taxon>
        <taxon>Oryzeae</taxon>
        <taxon>Oryzinae</taxon>
        <taxon>Oryza</taxon>
    </lineage>
</organism>
<dbReference type="EnsemblPlants" id="OMERI02G28500.5">
    <property type="protein sequence ID" value="OMERI02G28500.5"/>
    <property type="gene ID" value="OMERI02G28500"/>
</dbReference>
<dbReference type="Proteomes" id="UP000008021">
    <property type="component" value="Chromosome 2"/>
</dbReference>
<keyword evidence="2" id="KW-1185">Reference proteome</keyword>
<name>A0A0E0CQE9_9ORYZ</name>